<feature type="chain" id="PRO_5042992233" evidence="8">
    <location>
        <begin position="21"/>
        <end position="1024"/>
    </location>
</feature>
<evidence type="ECO:0000313" key="10">
    <source>
        <dbReference type="EMBL" id="GJM63255.1"/>
    </source>
</evidence>
<name>A0AAN4W2E3_9BACT</name>
<gene>
    <name evidence="10" type="ORF">PEDI_38070</name>
</gene>
<evidence type="ECO:0000256" key="1">
    <source>
        <dbReference type="ARBA" id="ARBA00004571"/>
    </source>
</evidence>
<dbReference type="InterPro" id="IPR036942">
    <property type="entry name" value="Beta-barrel_TonB_sf"/>
</dbReference>
<evidence type="ECO:0000256" key="7">
    <source>
        <dbReference type="PROSITE-ProRule" id="PRU01360"/>
    </source>
</evidence>
<keyword evidence="11" id="KW-1185">Reference proteome</keyword>
<protein>
    <submittedName>
        <fullName evidence="10">SusC/RagA family TonB-linked outer membrane protein</fullName>
    </submittedName>
</protein>
<organism evidence="10 11">
    <name type="scientific">Persicobacter diffluens</name>
    <dbReference type="NCBI Taxonomy" id="981"/>
    <lineage>
        <taxon>Bacteria</taxon>
        <taxon>Pseudomonadati</taxon>
        <taxon>Bacteroidota</taxon>
        <taxon>Cytophagia</taxon>
        <taxon>Cytophagales</taxon>
        <taxon>Persicobacteraceae</taxon>
        <taxon>Persicobacter</taxon>
    </lineage>
</organism>
<proteinExistence type="inferred from homology"/>
<dbReference type="AlphaFoldDB" id="A0AAN4W2E3"/>
<dbReference type="SUPFAM" id="SSF49464">
    <property type="entry name" value="Carboxypeptidase regulatory domain-like"/>
    <property type="match status" value="1"/>
</dbReference>
<evidence type="ECO:0000259" key="9">
    <source>
        <dbReference type="Pfam" id="PF07715"/>
    </source>
</evidence>
<feature type="domain" description="TonB-dependent receptor plug" evidence="9">
    <location>
        <begin position="115"/>
        <end position="221"/>
    </location>
</feature>
<dbReference type="RefSeq" id="WP_338238446.1">
    <property type="nucleotide sequence ID" value="NZ_BQKE01000002.1"/>
</dbReference>
<dbReference type="NCBIfam" id="TIGR04057">
    <property type="entry name" value="SusC_RagA_signa"/>
    <property type="match status" value="1"/>
</dbReference>
<dbReference type="Gene3D" id="2.170.130.10">
    <property type="entry name" value="TonB-dependent receptor, plug domain"/>
    <property type="match status" value="1"/>
</dbReference>
<dbReference type="Pfam" id="PF13715">
    <property type="entry name" value="CarbopepD_reg_2"/>
    <property type="match status" value="1"/>
</dbReference>
<comment type="subcellular location">
    <subcellularLocation>
        <location evidence="1 7">Cell outer membrane</location>
        <topology evidence="1 7">Multi-pass membrane protein</topology>
    </subcellularLocation>
</comment>
<accession>A0AAN4W2E3</accession>
<dbReference type="InterPro" id="IPR008969">
    <property type="entry name" value="CarboxyPept-like_regulatory"/>
</dbReference>
<keyword evidence="2 7" id="KW-0813">Transport</keyword>
<reference evidence="10 11" key="1">
    <citation type="submission" date="2021-12" db="EMBL/GenBank/DDBJ databases">
        <title>Genome sequencing of bacteria with rrn-lacking chromosome and rrn-plasmid.</title>
        <authorList>
            <person name="Anda M."/>
            <person name="Iwasaki W."/>
        </authorList>
    </citation>
    <scope>NUCLEOTIDE SEQUENCE [LARGE SCALE GENOMIC DNA]</scope>
    <source>
        <strain evidence="10 11">NBRC 15940</strain>
    </source>
</reference>
<dbReference type="InterPro" id="IPR023997">
    <property type="entry name" value="TonB-dep_OMP_SusC/RagA_CS"/>
</dbReference>
<dbReference type="InterPro" id="IPR012910">
    <property type="entry name" value="Plug_dom"/>
</dbReference>
<comment type="similarity">
    <text evidence="7">Belongs to the TonB-dependent receptor family.</text>
</comment>
<keyword evidence="5 7" id="KW-0472">Membrane</keyword>
<dbReference type="Gene3D" id="2.40.170.20">
    <property type="entry name" value="TonB-dependent receptor, beta-barrel domain"/>
    <property type="match status" value="1"/>
</dbReference>
<dbReference type="Gene3D" id="2.60.40.1120">
    <property type="entry name" value="Carboxypeptidase-like, regulatory domain"/>
    <property type="match status" value="1"/>
</dbReference>
<keyword evidence="3 7" id="KW-1134">Transmembrane beta strand</keyword>
<comment type="caution">
    <text evidence="10">The sequence shown here is derived from an EMBL/GenBank/DDBJ whole genome shotgun (WGS) entry which is preliminary data.</text>
</comment>
<evidence type="ECO:0000256" key="8">
    <source>
        <dbReference type="SAM" id="SignalP"/>
    </source>
</evidence>
<evidence type="ECO:0000256" key="4">
    <source>
        <dbReference type="ARBA" id="ARBA00022692"/>
    </source>
</evidence>
<evidence type="ECO:0000256" key="6">
    <source>
        <dbReference type="ARBA" id="ARBA00023237"/>
    </source>
</evidence>
<sequence length="1024" mass="111403">MKRIIGSLFFCLTLVGQVIAQGIQVKGKVTDDQGESIPGVNVLVEGTAQGSITDIEGNYQITVDSQEDFLVFSFVGMQNQKQQVKGRSIINVTMQSDVTELENVMVVAYGTATKEAFTGAAEVVGNEVIEARPVTSFEKALQGTTAGLMVSSSSGQPGAGSTVRIRGIGSLSASSSPLYVLDGVPMSGSISDINPNDIESVTVLKDAAASSLYGSRAANGVVMITTKSGKSGTTRISVNSQVGVSNRISDGYALMNSTDIYEHSWRGLYNQAVIDGKSVGEARTFAHDNVQSIVGFNPFGVDKPLDENGRLIPGTQVLTDTDWRDEVYKTGVVQNHNVNISGGNDKTKVFFSLGYYSDNGTVLSSNFERYTNKVNVTHKINNFLTAGIKTHLSFSNTEAPPGGTGGSNPVRAAEVINAASPVYNPDGSYNWENKAIFDFNPVGLSKMDEYNYTTKRALVNTYLNVDIAEGLAFRTTFGIDNSIDNGMNYYNPFHGNGFGVNGRSSKYAADNFVWNISNILTYNKQLNKGNLELLLGQEALSETSQYMSAESTGFGVPDRPDLGWGSTPQMPSSYSASWAMVSYLAQAKYDYEDKYFASVSLRGDGSSRFGQNNQYGLFYSVGGGWRIIEEDFMNALPWLSDLKLRTSYGTSGNNSIGNFASLGLYGSGANYGGFPGITPIQLPNRDLSWEKISSFNIGLETAFFTKVKADFEYYVRNSDGLLFSKPLSAGTGFSSILTNLGAMTNSGFEATVTYDFLQKKDIFSSVSFNVSTNRNLIKALTTDRIVSGTKLLEEGSSIYQFYMREWAGVNPDNGRPMWYVNEQSEDFEQTNPGGNNFVDPHGSGRMVTSEYTEAGRVRLGTSLPKVFGGLNYSLTYKNFDMALYFYYSIGGQIYNGDYATNMHDGVQPGNNLAKDALNAWTPENRYTDVPRYVVNSEDQGNEMSSRYLEDASFLRLKNVSIGYNFSPEVCNRLSVSGLRVFVSGENLWTITGYKGFDPEAAINGTTSNAIPGVKTLTMGIKLDI</sequence>
<evidence type="ECO:0000256" key="2">
    <source>
        <dbReference type="ARBA" id="ARBA00022448"/>
    </source>
</evidence>
<feature type="signal peptide" evidence="8">
    <location>
        <begin position="1"/>
        <end position="20"/>
    </location>
</feature>
<dbReference type="NCBIfam" id="TIGR04056">
    <property type="entry name" value="OMP_RagA_SusC"/>
    <property type="match status" value="1"/>
</dbReference>
<dbReference type="InterPro" id="IPR037066">
    <property type="entry name" value="Plug_dom_sf"/>
</dbReference>
<dbReference type="Proteomes" id="UP001310022">
    <property type="component" value="Unassembled WGS sequence"/>
</dbReference>
<keyword evidence="8" id="KW-0732">Signal</keyword>
<keyword evidence="4 7" id="KW-0812">Transmembrane</keyword>
<evidence type="ECO:0000313" key="11">
    <source>
        <dbReference type="Proteomes" id="UP001310022"/>
    </source>
</evidence>
<dbReference type="InterPro" id="IPR023996">
    <property type="entry name" value="TonB-dep_OMP_SusC/RagA"/>
</dbReference>
<dbReference type="PROSITE" id="PS52016">
    <property type="entry name" value="TONB_DEPENDENT_REC_3"/>
    <property type="match status" value="1"/>
</dbReference>
<dbReference type="SUPFAM" id="SSF56935">
    <property type="entry name" value="Porins"/>
    <property type="match status" value="1"/>
</dbReference>
<dbReference type="Pfam" id="PF07715">
    <property type="entry name" value="Plug"/>
    <property type="match status" value="1"/>
</dbReference>
<dbReference type="InterPro" id="IPR039426">
    <property type="entry name" value="TonB-dep_rcpt-like"/>
</dbReference>
<keyword evidence="6 7" id="KW-0998">Cell outer membrane</keyword>
<dbReference type="EMBL" id="BQKE01000002">
    <property type="protein sequence ID" value="GJM63255.1"/>
    <property type="molecule type" value="Genomic_DNA"/>
</dbReference>
<dbReference type="GO" id="GO:0009279">
    <property type="term" value="C:cell outer membrane"/>
    <property type="evidence" value="ECO:0007669"/>
    <property type="project" value="UniProtKB-SubCell"/>
</dbReference>
<evidence type="ECO:0000256" key="3">
    <source>
        <dbReference type="ARBA" id="ARBA00022452"/>
    </source>
</evidence>
<evidence type="ECO:0000256" key="5">
    <source>
        <dbReference type="ARBA" id="ARBA00023136"/>
    </source>
</evidence>